<dbReference type="AlphaFoldDB" id="A0A1C5I267"/>
<keyword evidence="1" id="KW-0732">Signal</keyword>
<organism evidence="2 3">
    <name type="scientific">Micromonospora echinaurantiaca</name>
    <dbReference type="NCBI Taxonomy" id="47857"/>
    <lineage>
        <taxon>Bacteria</taxon>
        <taxon>Bacillati</taxon>
        <taxon>Actinomycetota</taxon>
        <taxon>Actinomycetes</taxon>
        <taxon>Micromonosporales</taxon>
        <taxon>Micromonosporaceae</taxon>
        <taxon>Micromonospora</taxon>
    </lineage>
</organism>
<evidence type="ECO:0000313" key="3">
    <source>
        <dbReference type="Proteomes" id="UP000198217"/>
    </source>
</evidence>
<dbReference type="EMBL" id="LT607750">
    <property type="protein sequence ID" value="SCG52344.1"/>
    <property type="molecule type" value="Genomic_DNA"/>
</dbReference>
<name>A0A1C5I267_9ACTN</name>
<feature type="signal peptide" evidence="1">
    <location>
        <begin position="1"/>
        <end position="32"/>
    </location>
</feature>
<dbReference type="Proteomes" id="UP000198217">
    <property type="component" value="Chromosome I"/>
</dbReference>
<feature type="chain" id="PRO_5008718269" evidence="1">
    <location>
        <begin position="33"/>
        <end position="51"/>
    </location>
</feature>
<reference evidence="2 3" key="1">
    <citation type="submission" date="2016-06" db="EMBL/GenBank/DDBJ databases">
        <authorList>
            <person name="Kjaerup R.B."/>
            <person name="Dalgaard T.S."/>
            <person name="Juul-Madsen H.R."/>
        </authorList>
    </citation>
    <scope>NUCLEOTIDE SEQUENCE [LARGE SCALE GENOMIC DNA]</scope>
    <source>
        <strain evidence="2 3">DSM 43904</strain>
    </source>
</reference>
<accession>A0A1C5I267</accession>
<gene>
    <name evidence="2" type="ORF">GA0070609_2649</name>
</gene>
<keyword evidence="3" id="KW-1185">Reference proteome</keyword>
<sequence>MTRAVPRAGLAAILAVCLAAAGVLVGSSPAHAAPVFKAPFPIVTDNWGGAL</sequence>
<evidence type="ECO:0000256" key="1">
    <source>
        <dbReference type="SAM" id="SignalP"/>
    </source>
</evidence>
<protein>
    <submittedName>
        <fullName evidence="2">Uncharacterized protein</fullName>
    </submittedName>
</protein>
<proteinExistence type="predicted"/>
<evidence type="ECO:0000313" key="2">
    <source>
        <dbReference type="EMBL" id="SCG52344.1"/>
    </source>
</evidence>